<name>A0A1F6V2F9_9PROT</name>
<dbReference type="InterPro" id="IPR007332">
    <property type="entry name" value="DUF411"/>
</dbReference>
<evidence type="ECO:0008006" key="3">
    <source>
        <dbReference type="Google" id="ProtNLM"/>
    </source>
</evidence>
<reference evidence="1 2" key="1">
    <citation type="journal article" date="2016" name="Nat. Commun.">
        <title>Thousands of microbial genomes shed light on interconnected biogeochemical processes in an aquifer system.</title>
        <authorList>
            <person name="Anantharaman K."/>
            <person name="Brown C.T."/>
            <person name="Hug L.A."/>
            <person name="Sharon I."/>
            <person name="Castelle C.J."/>
            <person name="Probst A.J."/>
            <person name="Thomas B.C."/>
            <person name="Singh A."/>
            <person name="Wilkins M.J."/>
            <person name="Karaoz U."/>
            <person name="Brodie E.L."/>
            <person name="Williams K.H."/>
            <person name="Hubbard S.S."/>
            <person name="Banfield J.F."/>
        </authorList>
    </citation>
    <scope>NUCLEOTIDE SEQUENCE [LARGE SCALE GENOMIC DNA]</scope>
</reference>
<sequence length="67" mass="7251">MLIGNYVFEGHIPVESINRVLKERPIVRGLSVPGMPSGSLGMGGAKQGPLEVYYLDSAPQPRVYATH</sequence>
<organism evidence="1 2">
    <name type="scientific">Candidatus Muproteobacteria bacterium RBG_16_60_9</name>
    <dbReference type="NCBI Taxonomy" id="1817755"/>
    <lineage>
        <taxon>Bacteria</taxon>
        <taxon>Pseudomonadati</taxon>
        <taxon>Pseudomonadota</taxon>
        <taxon>Candidatus Muproteobacteria</taxon>
    </lineage>
</organism>
<accession>A0A1F6V2F9</accession>
<proteinExistence type="predicted"/>
<protein>
    <recommendedName>
        <fullName evidence="3">CopG family transcriptional regulator</fullName>
    </recommendedName>
</protein>
<dbReference type="AlphaFoldDB" id="A0A1F6V2F9"/>
<gene>
    <name evidence="1" type="ORF">A2W18_11490</name>
</gene>
<comment type="caution">
    <text evidence="1">The sequence shown here is derived from an EMBL/GenBank/DDBJ whole genome shotgun (WGS) entry which is preliminary data.</text>
</comment>
<evidence type="ECO:0000313" key="2">
    <source>
        <dbReference type="Proteomes" id="UP000179076"/>
    </source>
</evidence>
<dbReference type="Pfam" id="PF04214">
    <property type="entry name" value="DUF411"/>
    <property type="match status" value="1"/>
</dbReference>
<evidence type="ECO:0000313" key="1">
    <source>
        <dbReference type="EMBL" id="OGI63863.1"/>
    </source>
</evidence>
<dbReference type="EMBL" id="MFSP01000146">
    <property type="protein sequence ID" value="OGI63863.1"/>
    <property type="molecule type" value="Genomic_DNA"/>
</dbReference>
<dbReference type="Proteomes" id="UP000179076">
    <property type="component" value="Unassembled WGS sequence"/>
</dbReference>